<evidence type="ECO:0000313" key="1">
    <source>
        <dbReference type="EMBL" id="EFH50104.1"/>
    </source>
</evidence>
<gene>
    <name evidence="1" type="ORF">ARALYDRAFT_909769</name>
</gene>
<dbReference type="HOGENOM" id="CLU_2708203_0_0_1"/>
<reference evidence="2" key="1">
    <citation type="journal article" date="2011" name="Nat. Genet.">
        <title>The Arabidopsis lyrata genome sequence and the basis of rapid genome size change.</title>
        <authorList>
            <person name="Hu T.T."/>
            <person name="Pattyn P."/>
            <person name="Bakker E.G."/>
            <person name="Cao J."/>
            <person name="Cheng J.-F."/>
            <person name="Clark R.M."/>
            <person name="Fahlgren N."/>
            <person name="Fawcett J.A."/>
            <person name="Grimwood J."/>
            <person name="Gundlach H."/>
            <person name="Haberer G."/>
            <person name="Hollister J.D."/>
            <person name="Ossowski S."/>
            <person name="Ottilar R.P."/>
            <person name="Salamov A.A."/>
            <person name="Schneeberger K."/>
            <person name="Spannagl M."/>
            <person name="Wang X."/>
            <person name="Yang L."/>
            <person name="Nasrallah M.E."/>
            <person name="Bergelson J."/>
            <person name="Carrington J.C."/>
            <person name="Gaut B.S."/>
            <person name="Schmutz J."/>
            <person name="Mayer K.F.X."/>
            <person name="Van de Peer Y."/>
            <person name="Grigoriev I.V."/>
            <person name="Nordborg M."/>
            <person name="Weigel D."/>
            <person name="Guo Y.-L."/>
        </authorList>
    </citation>
    <scope>NUCLEOTIDE SEQUENCE [LARGE SCALE GENOMIC DNA]</scope>
    <source>
        <strain evidence="2">cv. MN47</strain>
    </source>
</reference>
<dbReference type="EMBL" id="GL348718">
    <property type="protein sequence ID" value="EFH50104.1"/>
    <property type="molecule type" value="Genomic_DNA"/>
</dbReference>
<proteinExistence type="predicted"/>
<keyword evidence="2" id="KW-1185">Reference proteome</keyword>
<organism evidence="2">
    <name type="scientific">Arabidopsis lyrata subsp. lyrata</name>
    <name type="common">Lyre-leaved rock-cress</name>
    <dbReference type="NCBI Taxonomy" id="81972"/>
    <lineage>
        <taxon>Eukaryota</taxon>
        <taxon>Viridiplantae</taxon>
        <taxon>Streptophyta</taxon>
        <taxon>Embryophyta</taxon>
        <taxon>Tracheophyta</taxon>
        <taxon>Spermatophyta</taxon>
        <taxon>Magnoliopsida</taxon>
        <taxon>eudicotyledons</taxon>
        <taxon>Gunneridae</taxon>
        <taxon>Pentapetalae</taxon>
        <taxon>rosids</taxon>
        <taxon>malvids</taxon>
        <taxon>Brassicales</taxon>
        <taxon>Brassicaceae</taxon>
        <taxon>Camelineae</taxon>
        <taxon>Arabidopsis</taxon>
    </lineage>
</organism>
<accession>D7LX35</accession>
<sequence>MGLRLPTVAVVNSISTHLMVMSHLFMLLHSSLLLPLPQMSKPLQLPLRVSVSSIKLRKSFKVPFVFGLASWWC</sequence>
<name>D7LX35_ARALL</name>
<dbReference type="Proteomes" id="UP000008694">
    <property type="component" value="Unassembled WGS sequence"/>
</dbReference>
<evidence type="ECO:0000313" key="2">
    <source>
        <dbReference type="Proteomes" id="UP000008694"/>
    </source>
</evidence>
<protein>
    <submittedName>
        <fullName evidence="1">Predicted protein</fullName>
    </submittedName>
</protein>
<dbReference type="Gramene" id="scaffold_601826.1">
    <property type="protein sequence ID" value="scaffold_601826.1"/>
    <property type="gene ID" value="scaffold_601826.1"/>
</dbReference>
<dbReference type="AlphaFoldDB" id="D7LX35"/>